<sequence length="122" mass="13133">MVWIFLLFLFQSALQFPKIALAVTPFCAGDRTIDTALGCVPVEIGPFVAWLSNWVFGIAGGIAFLMMIYGFFLMATSSGDPKAVQGAKETVTSAITGLLVSIFGMFLLRLIALNILQIPGLK</sequence>
<evidence type="ECO:0000313" key="3">
    <source>
        <dbReference type="Proteomes" id="UP000182344"/>
    </source>
</evidence>
<feature type="transmembrane region" description="Helical" evidence="1">
    <location>
        <begin position="54"/>
        <end position="74"/>
    </location>
</feature>
<dbReference type="Proteomes" id="UP000182344">
    <property type="component" value="Unassembled WGS sequence"/>
</dbReference>
<keyword evidence="1" id="KW-0472">Membrane</keyword>
<reference evidence="2 3" key="1">
    <citation type="journal article" date="2016" name="Environ. Microbiol.">
        <title>Genomic resolution of a cold subsurface aquifer community provides metabolic insights for novel microbes adapted to high CO concentrations.</title>
        <authorList>
            <person name="Probst A.J."/>
            <person name="Castelle C.J."/>
            <person name="Singh A."/>
            <person name="Brown C.T."/>
            <person name="Anantharaman K."/>
            <person name="Sharon I."/>
            <person name="Hug L.A."/>
            <person name="Burstein D."/>
            <person name="Emerson J.B."/>
            <person name="Thomas B.C."/>
            <person name="Banfield J.F."/>
        </authorList>
    </citation>
    <scope>NUCLEOTIDE SEQUENCE [LARGE SCALE GENOMIC DNA]</scope>
    <source>
        <strain evidence="2">CG2_30_35_20</strain>
    </source>
</reference>
<dbReference type="AlphaFoldDB" id="A0A1J5HR71"/>
<dbReference type="STRING" id="1805376.AUK05_01635"/>
<dbReference type="Pfam" id="PF18895">
    <property type="entry name" value="T4SS_pilin"/>
    <property type="match status" value="1"/>
</dbReference>
<keyword evidence="1" id="KW-0812">Transmembrane</keyword>
<name>A0A1J5HR71_9BACT</name>
<gene>
    <name evidence="2" type="ORF">AUK05_01635</name>
</gene>
<dbReference type="EMBL" id="MNZO01000023">
    <property type="protein sequence ID" value="OIP87268.1"/>
    <property type="molecule type" value="Genomic_DNA"/>
</dbReference>
<protein>
    <submittedName>
        <fullName evidence="2">Uncharacterized protein</fullName>
    </submittedName>
</protein>
<comment type="caution">
    <text evidence="2">The sequence shown here is derived from an EMBL/GenBank/DDBJ whole genome shotgun (WGS) entry which is preliminary data.</text>
</comment>
<evidence type="ECO:0000256" key="1">
    <source>
        <dbReference type="SAM" id="Phobius"/>
    </source>
</evidence>
<keyword evidence="1" id="KW-1133">Transmembrane helix</keyword>
<proteinExistence type="predicted"/>
<evidence type="ECO:0000313" key="2">
    <source>
        <dbReference type="EMBL" id="OIP87268.1"/>
    </source>
</evidence>
<feature type="transmembrane region" description="Helical" evidence="1">
    <location>
        <begin position="95"/>
        <end position="116"/>
    </location>
</feature>
<dbReference type="InterPro" id="IPR043993">
    <property type="entry name" value="T4SS_pilin"/>
</dbReference>
<organism evidence="2 3">
    <name type="scientific">Candidatus Shapirobacteria bacterium CG2_30_35_20</name>
    <dbReference type="NCBI Taxonomy" id="1805376"/>
    <lineage>
        <taxon>Bacteria</taxon>
        <taxon>Candidatus Shapironibacteriota</taxon>
    </lineage>
</organism>
<accession>A0A1J5HR71</accession>